<gene>
    <name evidence="1" type="ORF">L1987_03785</name>
</gene>
<dbReference type="EMBL" id="CM042018">
    <property type="protein sequence ID" value="KAI3829658.1"/>
    <property type="molecule type" value="Genomic_DNA"/>
</dbReference>
<dbReference type="Proteomes" id="UP001056120">
    <property type="component" value="Linkage Group LG01"/>
</dbReference>
<accession>A0ACB9KBQ8</accession>
<keyword evidence="2" id="KW-1185">Reference proteome</keyword>
<evidence type="ECO:0000313" key="2">
    <source>
        <dbReference type="Proteomes" id="UP001056120"/>
    </source>
</evidence>
<protein>
    <submittedName>
        <fullName evidence="1">Uncharacterized protein</fullName>
    </submittedName>
</protein>
<reference evidence="2" key="1">
    <citation type="journal article" date="2022" name="Mol. Ecol. Resour.">
        <title>The genomes of chicory, endive, great burdock and yacon provide insights into Asteraceae palaeo-polyploidization history and plant inulin production.</title>
        <authorList>
            <person name="Fan W."/>
            <person name="Wang S."/>
            <person name="Wang H."/>
            <person name="Wang A."/>
            <person name="Jiang F."/>
            <person name="Liu H."/>
            <person name="Zhao H."/>
            <person name="Xu D."/>
            <person name="Zhang Y."/>
        </authorList>
    </citation>
    <scope>NUCLEOTIDE SEQUENCE [LARGE SCALE GENOMIC DNA]</scope>
    <source>
        <strain evidence="2">cv. Yunnan</strain>
    </source>
</reference>
<proteinExistence type="predicted"/>
<reference evidence="1 2" key="2">
    <citation type="journal article" date="2022" name="Mol. Ecol. Resour.">
        <title>The genomes of chicory, endive, great burdock and yacon provide insights into Asteraceae paleo-polyploidization history and plant inulin production.</title>
        <authorList>
            <person name="Fan W."/>
            <person name="Wang S."/>
            <person name="Wang H."/>
            <person name="Wang A."/>
            <person name="Jiang F."/>
            <person name="Liu H."/>
            <person name="Zhao H."/>
            <person name="Xu D."/>
            <person name="Zhang Y."/>
        </authorList>
    </citation>
    <scope>NUCLEOTIDE SEQUENCE [LARGE SCALE GENOMIC DNA]</scope>
    <source>
        <strain evidence="2">cv. Yunnan</strain>
        <tissue evidence="1">Leaves</tissue>
    </source>
</reference>
<comment type="caution">
    <text evidence="1">The sequence shown here is derived from an EMBL/GenBank/DDBJ whole genome shotgun (WGS) entry which is preliminary data.</text>
</comment>
<organism evidence="1 2">
    <name type="scientific">Smallanthus sonchifolius</name>
    <dbReference type="NCBI Taxonomy" id="185202"/>
    <lineage>
        <taxon>Eukaryota</taxon>
        <taxon>Viridiplantae</taxon>
        <taxon>Streptophyta</taxon>
        <taxon>Embryophyta</taxon>
        <taxon>Tracheophyta</taxon>
        <taxon>Spermatophyta</taxon>
        <taxon>Magnoliopsida</taxon>
        <taxon>eudicotyledons</taxon>
        <taxon>Gunneridae</taxon>
        <taxon>Pentapetalae</taxon>
        <taxon>asterids</taxon>
        <taxon>campanulids</taxon>
        <taxon>Asterales</taxon>
        <taxon>Asteraceae</taxon>
        <taxon>Asteroideae</taxon>
        <taxon>Heliantheae alliance</taxon>
        <taxon>Millerieae</taxon>
        <taxon>Smallanthus</taxon>
    </lineage>
</organism>
<evidence type="ECO:0000313" key="1">
    <source>
        <dbReference type="EMBL" id="KAI3829658.1"/>
    </source>
</evidence>
<sequence length="170" mass="19878">MVDHMEEAKEVPVSGSSNASDTLLNERCDFVFFQVSLHQRIAAVFFAVLLHQFTHRLPSIKCWPLMPPLPSYGYGRGHPGPRYESFIHGQNFRDVVIIGFLDIVWPKVRFFSCHLLLGDIDDAYTIKKSAWTLEWLAWIEGLLLRHLMVYKMLRKWLIVSRSWLNFCIIK</sequence>
<name>A0ACB9KBQ8_9ASTR</name>